<proteinExistence type="predicted"/>
<dbReference type="EMBL" id="WCTL01000025">
    <property type="protein sequence ID" value="KAB4230577.1"/>
    <property type="molecule type" value="Genomic_DNA"/>
</dbReference>
<dbReference type="AlphaFoldDB" id="A0A139K632"/>
<dbReference type="STRING" id="820.ERS852554_00562"/>
<organism evidence="1 2">
    <name type="scientific">Bacteroides uniformis</name>
    <dbReference type="NCBI Taxonomy" id="820"/>
    <lineage>
        <taxon>Bacteria</taxon>
        <taxon>Pseudomonadati</taxon>
        <taxon>Bacteroidota</taxon>
        <taxon>Bacteroidia</taxon>
        <taxon>Bacteroidales</taxon>
        <taxon>Bacteroidaceae</taxon>
        <taxon>Bacteroides</taxon>
    </lineage>
</organism>
<gene>
    <name evidence="1" type="ORF">GAP47_18940</name>
</gene>
<reference evidence="1 2" key="1">
    <citation type="journal article" date="2019" name="Nat. Med.">
        <title>A library of human gut bacterial isolates paired with longitudinal multiomics data enables mechanistic microbiome research.</title>
        <authorList>
            <person name="Poyet M."/>
            <person name="Groussin M."/>
            <person name="Gibbons S.M."/>
            <person name="Avila-Pacheco J."/>
            <person name="Jiang X."/>
            <person name="Kearney S.M."/>
            <person name="Perrotta A.R."/>
            <person name="Berdy B."/>
            <person name="Zhao S."/>
            <person name="Lieberman T.D."/>
            <person name="Swanson P.K."/>
            <person name="Smith M."/>
            <person name="Roesemann S."/>
            <person name="Alexander J.E."/>
            <person name="Rich S.A."/>
            <person name="Livny J."/>
            <person name="Vlamakis H."/>
            <person name="Clish C."/>
            <person name="Bullock K."/>
            <person name="Deik A."/>
            <person name="Scott J."/>
            <person name="Pierce K.A."/>
            <person name="Xavier R.J."/>
            <person name="Alm E.J."/>
        </authorList>
    </citation>
    <scope>NUCLEOTIDE SEQUENCE [LARGE SCALE GENOMIC DNA]</scope>
    <source>
        <strain evidence="1 2">BIOML-A5</strain>
    </source>
</reference>
<name>A0A139K632_BACUN</name>
<dbReference type="Gene3D" id="3.90.1570.30">
    <property type="match status" value="1"/>
</dbReference>
<comment type="caution">
    <text evidence="1">The sequence shown here is derived from an EMBL/GenBank/DDBJ whole genome shotgun (WGS) entry which is preliminary data.</text>
</comment>
<evidence type="ECO:0000313" key="2">
    <source>
        <dbReference type="Proteomes" id="UP000462376"/>
    </source>
</evidence>
<protein>
    <submittedName>
        <fullName evidence="1">Uncharacterized protein</fullName>
    </submittedName>
</protein>
<dbReference type="Proteomes" id="UP000462376">
    <property type="component" value="Unassembled WGS sequence"/>
</dbReference>
<dbReference type="RefSeq" id="WP_061411904.1">
    <property type="nucleotide sequence ID" value="NZ_WCTL01000025.1"/>
</dbReference>
<sequence length="476" mass="55174">MNENWPEIVETLIPYFETNSVEGDYQREIENCLKFLGWKKTNGTMVSQYTLPIGNSNSIRPDIVLWRKNEHDTQSPVLPIEIKRPSNIQNERQENQLMSYMRQLKLNVGLYIGEKIQLYYDIPNDGENPICVFTAEFKKEDVNGSIICDLLTYDKFNLEKIETFCNEQYKKIQARNNLHRRVSEFLSEGNGVKNMISLLKDKFTAEGFEESAINEEFANLTLTVHYENKSILPSLQLKTRQTSKNSQNDYKESDSKDHTKFSLDGINFYVKRRFVLEVIKHYIKDHPNINYVELEKVFPSNLHSKALGVIRTLIEVQEKIKSHPDLKKRYFLKPDEVILLADGTKIVVNNQWGTLFPRFLEAAKKLYQVTNDTESNTPISRLKITFGNGKVIQETQAAETFRQFVMTVGVEQVQSLNIKVCKIPLISNTLHEKYQRAQKPLGNGRFLMTFSNTKTKKRDIERIAKALGIQVTVEIV</sequence>
<evidence type="ECO:0000313" key="1">
    <source>
        <dbReference type="EMBL" id="KAB4230577.1"/>
    </source>
</evidence>
<accession>A0A139K632</accession>